<evidence type="ECO:0000313" key="1">
    <source>
        <dbReference type="EMBL" id="RDY12351.1"/>
    </source>
</evidence>
<protein>
    <submittedName>
        <fullName evidence="1">Uncharacterized protein</fullName>
    </submittedName>
</protein>
<comment type="caution">
    <text evidence="1">The sequence shown here is derived from an EMBL/GenBank/DDBJ whole genome shotgun (WGS) entry which is preliminary data.</text>
</comment>
<name>A0A371IBD2_MUCPR</name>
<accession>A0A371IBD2</accession>
<dbReference type="AlphaFoldDB" id="A0A371IBD2"/>
<sequence>MNLDIVENENFIPKTQDGVDLPRIGWSEYQKIKYQLNSQARNFLTCVDTKPRYEKIHSSKIAKEIWDMLAFTVTS</sequence>
<gene>
    <name evidence="1" type="ORF">CR513_02875</name>
</gene>
<proteinExistence type="predicted"/>
<feature type="non-terminal residue" evidence="1">
    <location>
        <position position="1"/>
    </location>
</feature>
<dbReference type="EMBL" id="QJKJ01000487">
    <property type="protein sequence ID" value="RDY12351.1"/>
    <property type="molecule type" value="Genomic_DNA"/>
</dbReference>
<organism evidence="1 2">
    <name type="scientific">Mucuna pruriens</name>
    <name type="common">Velvet bean</name>
    <name type="synonym">Dolichos pruriens</name>
    <dbReference type="NCBI Taxonomy" id="157652"/>
    <lineage>
        <taxon>Eukaryota</taxon>
        <taxon>Viridiplantae</taxon>
        <taxon>Streptophyta</taxon>
        <taxon>Embryophyta</taxon>
        <taxon>Tracheophyta</taxon>
        <taxon>Spermatophyta</taxon>
        <taxon>Magnoliopsida</taxon>
        <taxon>eudicotyledons</taxon>
        <taxon>Gunneridae</taxon>
        <taxon>Pentapetalae</taxon>
        <taxon>rosids</taxon>
        <taxon>fabids</taxon>
        <taxon>Fabales</taxon>
        <taxon>Fabaceae</taxon>
        <taxon>Papilionoideae</taxon>
        <taxon>50 kb inversion clade</taxon>
        <taxon>NPAAA clade</taxon>
        <taxon>indigoferoid/millettioid clade</taxon>
        <taxon>Phaseoleae</taxon>
        <taxon>Mucuna</taxon>
    </lineage>
</organism>
<evidence type="ECO:0000313" key="2">
    <source>
        <dbReference type="Proteomes" id="UP000257109"/>
    </source>
</evidence>
<keyword evidence="2" id="KW-1185">Reference proteome</keyword>
<dbReference type="Proteomes" id="UP000257109">
    <property type="component" value="Unassembled WGS sequence"/>
</dbReference>
<dbReference type="OrthoDB" id="1418274at2759"/>
<reference evidence="1" key="1">
    <citation type="submission" date="2018-05" db="EMBL/GenBank/DDBJ databases">
        <title>Draft genome of Mucuna pruriens seed.</title>
        <authorList>
            <person name="Nnadi N.E."/>
            <person name="Vos R."/>
            <person name="Hasami M.H."/>
            <person name="Devisetty U.K."/>
            <person name="Aguiy J.C."/>
        </authorList>
    </citation>
    <scope>NUCLEOTIDE SEQUENCE [LARGE SCALE GENOMIC DNA]</scope>
    <source>
        <strain evidence="1">JCA_2017</strain>
    </source>
</reference>